<protein>
    <submittedName>
        <fullName evidence="1">Polyketide cyclase / dehydrase and lipid transport</fullName>
    </submittedName>
</protein>
<accession>A0A1M5NQ09</accession>
<evidence type="ECO:0000313" key="1">
    <source>
        <dbReference type="EMBL" id="SHG91641.1"/>
    </source>
</evidence>
<dbReference type="Gene3D" id="3.30.530.20">
    <property type="match status" value="1"/>
</dbReference>
<sequence length="139" mass="15222">MPYSATFEGSTHLPRTTIYSRLADFGGLKKYFPEAIEECDLEGSGIGSVRTIRMKGKDGVIVERLEALVDGSLISYSIINDAPLPLEQYHSVIALSDEGAGCKIHWSSNWIAKGAPEQEVRDLIAGFYRDIFAGVVRVA</sequence>
<dbReference type="EMBL" id="LT670818">
    <property type="protein sequence ID" value="SHG91641.1"/>
    <property type="molecule type" value="Genomic_DNA"/>
</dbReference>
<proteinExistence type="predicted"/>
<gene>
    <name evidence="1" type="ORF">SAMN05444169_4788</name>
</gene>
<dbReference type="SUPFAM" id="SSF55961">
    <property type="entry name" value="Bet v1-like"/>
    <property type="match status" value="1"/>
</dbReference>
<dbReference type="RefSeq" id="WP_154073377.1">
    <property type="nucleotide sequence ID" value="NZ_LT670818.1"/>
</dbReference>
<organism evidence="1 2">
    <name type="scientific">Bradyrhizobium erythrophlei</name>
    <dbReference type="NCBI Taxonomy" id="1437360"/>
    <lineage>
        <taxon>Bacteria</taxon>
        <taxon>Pseudomonadati</taxon>
        <taxon>Pseudomonadota</taxon>
        <taxon>Alphaproteobacteria</taxon>
        <taxon>Hyphomicrobiales</taxon>
        <taxon>Nitrobacteraceae</taxon>
        <taxon>Bradyrhizobium</taxon>
    </lineage>
</organism>
<dbReference type="CDD" id="cd07821">
    <property type="entry name" value="PYR_PYL_RCAR_like"/>
    <property type="match status" value="1"/>
</dbReference>
<dbReference type="AlphaFoldDB" id="A0A1M5NQ09"/>
<dbReference type="InterPro" id="IPR023393">
    <property type="entry name" value="START-like_dom_sf"/>
</dbReference>
<dbReference type="InterPro" id="IPR019587">
    <property type="entry name" value="Polyketide_cyclase/dehydratase"/>
</dbReference>
<name>A0A1M5NQ09_9BRAD</name>
<dbReference type="Pfam" id="PF10604">
    <property type="entry name" value="Polyketide_cyc2"/>
    <property type="match status" value="1"/>
</dbReference>
<evidence type="ECO:0000313" key="2">
    <source>
        <dbReference type="Proteomes" id="UP000190675"/>
    </source>
</evidence>
<dbReference type="OrthoDB" id="1364128at2"/>
<dbReference type="Proteomes" id="UP000190675">
    <property type="component" value="Chromosome I"/>
</dbReference>
<reference evidence="1 2" key="1">
    <citation type="submission" date="2016-11" db="EMBL/GenBank/DDBJ databases">
        <authorList>
            <person name="Jaros S."/>
            <person name="Januszkiewicz K."/>
            <person name="Wedrychowicz H."/>
        </authorList>
    </citation>
    <scope>NUCLEOTIDE SEQUENCE [LARGE SCALE GENOMIC DNA]</scope>
    <source>
        <strain evidence="1 2">GAS242</strain>
    </source>
</reference>